<dbReference type="AlphaFoldDB" id="A0A6G1C716"/>
<accession>A0A6G1C716</accession>
<name>A0A6G1C716_9ORYZ</name>
<dbReference type="Proteomes" id="UP000479710">
    <property type="component" value="Unassembled WGS sequence"/>
</dbReference>
<proteinExistence type="predicted"/>
<evidence type="ECO:0000313" key="1">
    <source>
        <dbReference type="EMBL" id="KAF0895972.1"/>
    </source>
</evidence>
<organism evidence="1 2">
    <name type="scientific">Oryza meyeriana var. granulata</name>
    <dbReference type="NCBI Taxonomy" id="110450"/>
    <lineage>
        <taxon>Eukaryota</taxon>
        <taxon>Viridiplantae</taxon>
        <taxon>Streptophyta</taxon>
        <taxon>Embryophyta</taxon>
        <taxon>Tracheophyta</taxon>
        <taxon>Spermatophyta</taxon>
        <taxon>Magnoliopsida</taxon>
        <taxon>Liliopsida</taxon>
        <taxon>Poales</taxon>
        <taxon>Poaceae</taxon>
        <taxon>BOP clade</taxon>
        <taxon>Oryzoideae</taxon>
        <taxon>Oryzeae</taxon>
        <taxon>Oryzinae</taxon>
        <taxon>Oryza</taxon>
        <taxon>Oryza meyeriana</taxon>
    </lineage>
</organism>
<comment type="caution">
    <text evidence="1">The sequence shown here is derived from an EMBL/GenBank/DDBJ whole genome shotgun (WGS) entry which is preliminary data.</text>
</comment>
<evidence type="ECO:0000313" key="2">
    <source>
        <dbReference type="Proteomes" id="UP000479710"/>
    </source>
</evidence>
<keyword evidence="2" id="KW-1185">Reference proteome</keyword>
<protein>
    <submittedName>
        <fullName evidence="1">Uncharacterized protein</fullName>
    </submittedName>
</protein>
<dbReference type="EMBL" id="SPHZ02000010">
    <property type="protein sequence ID" value="KAF0895972.1"/>
    <property type="molecule type" value="Genomic_DNA"/>
</dbReference>
<gene>
    <name evidence="1" type="ORF">E2562_018044</name>
</gene>
<reference evidence="1 2" key="1">
    <citation type="submission" date="2019-11" db="EMBL/GenBank/DDBJ databases">
        <title>Whole genome sequence of Oryza granulata.</title>
        <authorList>
            <person name="Li W."/>
        </authorList>
    </citation>
    <scope>NUCLEOTIDE SEQUENCE [LARGE SCALE GENOMIC DNA]</scope>
    <source>
        <strain evidence="2">cv. Menghai</strain>
        <tissue evidence="1">Leaf</tissue>
    </source>
</reference>
<sequence>MRCASGCTCRPAVATETLIEAVPAREAWIEAYMTAEVRIEAIGERGRHTSSTSRCRRAWPWGD</sequence>